<dbReference type="PANTHER" id="PTHR43798:SF5">
    <property type="entry name" value="MONOACYLGLYCEROL LIPASE ABHD6"/>
    <property type="match status" value="1"/>
</dbReference>
<reference evidence="3" key="1">
    <citation type="journal article" date="2019" name="Int. J. Syst. Evol. Microbiol.">
        <title>The Global Catalogue of Microorganisms (GCM) 10K type strain sequencing project: providing services to taxonomists for standard genome sequencing and annotation.</title>
        <authorList>
            <consortium name="The Broad Institute Genomics Platform"/>
            <consortium name="The Broad Institute Genome Sequencing Center for Infectious Disease"/>
            <person name="Wu L."/>
            <person name="Ma J."/>
        </authorList>
    </citation>
    <scope>NUCLEOTIDE SEQUENCE [LARGE SCALE GENOMIC DNA]</scope>
    <source>
        <strain evidence="3">JCM 13023</strain>
    </source>
</reference>
<dbReference type="EMBL" id="BAAALN010000016">
    <property type="protein sequence ID" value="GAA1248900.1"/>
    <property type="molecule type" value="Genomic_DNA"/>
</dbReference>
<dbReference type="PRINTS" id="PR00111">
    <property type="entry name" value="ABHYDROLASE"/>
</dbReference>
<gene>
    <name evidence="2" type="primary">pcaD_2</name>
    <name evidence="2" type="ORF">GCM10009676_39100</name>
</gene>
<feature type="domain" description="AB hydrolase-1" evidence="1">
    <location>
        <begin position="22"/>
        <end position="240"/>
    </location>
</feature>
<dbReference type="RefSeq" id="WP_253865800.1">
    <property type="nucleotide sequence ID" value="NZ_BAAALN010000016.1"/>
</dbReference>
<keyword evidence="3" id="KW-1185">Reference proteome</keyword>
<dbReference type="InterPro" id="IPR000073">
    <property type="entry name" value="AB_hydrolase_1"/>
</dbReference>
<organism evidence="2 3">
    <name type="scientific">Prauserella halophila</name>
    <dbReference type="NCBI Taxonomy" id="185641"/>
    <lineage>
        <taxon>Bacteria</taxon>
        <taxon>Bacillati</taxon>
        <taxon>Actinomycetota</taxon>
        <taxon>Actinomycetes</taxon>
        <taxon>Pseudonocardiales</taxon>
        <taxon>Pseudonocardiaceae</taxon>
        <taxon>Prauserella</taxon>
    </lineage>
</organism>
<dbReference type="Gene3D" id="3.40.50.1820">
    <property type="entry name" value="alpha/beta hydrolase"/>
    <property type="match status" value="1"/>
</dbReference>
<name>A0ABP4H6H4_9PSEU</name>
<sequence length="254" mass="28225">MGEGFVETEYGRVHYVDHGAGPTLLLAHSGGTSLHEFDDNVERLAGNRRVIVWDLIGHGDSAPHTRHLSVHDHARAAIALLDQLGVQRTSVAGCSIGGTLAVELGASFSERVDKAIIIDTQLRPQQWWADNWDWIESMFAELVQPFDTVAPRFRELTPELFHRWNVDRQKAGVHSMVDILWAVRDYDLVEAMSRLAVPAMAVLGADGPSIDCLEEFRRLLPGGRVEVLPGCGHFPMIDDPRTFEALLTGFLEEV</sequence>
<evidence type="ECO:0000313" key="2">
    <source>
        <dbReference type="EMBL" id="GAA1248900.1"/>
    </source>
</evidence>
<accession>A0ABP4H6H4</accession>
<dbReference type="InterPro" id="IPR050266">
    <property type="entry name" value="AB_hydrolase_sf"/>
</dbReference>
<dbReference type="InterPro" id="IPR029058">
    <property type="entry name" value="AB_hydrolase_fold"/>
</dbReference>
<dbReference type="Pfam" id="PF00561">
    <property type="entry name" value="Abhydrolase_1"/>
    <property type="match status" value="1"/>
</dbReference>
<dbReference type="SUPFAM" id="SSF53474">
    <property type="entry name" value="alpha/beta-Hydrolases"/>
    <property type="match status" value="1"/>
</dbReference>
<comment type="caution">
    <text evidence="2">The sequence shown here is derived from an EMBL/GenBank/DDBJ whole genome shotgun (WGS) entry which is preliminary data.</text>
</comment>
<dbReference type="Proteomes" id="UP001500653">
    <property type="component" value="Unassembled WGS sequence"/>
</dbReference>
<evidence type="ECO:0000259" key="1">
    <source>
        <dbReference type="Pfam" id="PF00561"/>
    </source>
</evidence>
<evidence type="ECO:0000313" key="3">
    <source>
        <dbReference type="Proteomes" id="UP001500653"/>
    </source>
</evidence>
<proteinExistence type="predicted"/>
<protein>
    <submittedName>
        <fullName evidence="2">3-oxoadipate enol-lactonase</fullName>
    </submittedName>
</protein>
<dbReference type="PANTHER" id="PTHR43798">
    <property type="entry name" value="MONOACYLGLYCEROL LIPASE"/>
    <property type="match status" value="1"/>
</dbReference>